<dbReference type="SUPFAM" id="SSF46785">
    <property type="entry name" value="Winged helix' DNA-binding domain"/>
    <property type="match status" value="1"/>
</dbReference>
<dbReference type="SMART" id="SM00100">
    <property type="entry name" value="cNMP"/>
    <property type="match status" value="1"/>
</dbReference>
<feature type="domain" description="HTH crp-type" evidence="5">
    <location>
        <begin position="144"/>
        <end position="211"/>
    </location>
</feature>
<dbReference type="EMBL" id="JAAGYR010000005">
    <property type="protein sequence ID" value="NEN75382.1"/>
    <property type="molecule type" value="Genomic_DNA"/>
</dbReference>
<sequence>MTLLRKHSLFSQYPPEFYEVLLHNSFLAKVAAGKVICTEGDEASQYFLVAEGSLEMFRYSMEGEERVFSIFEKGQVVAHAAMFMPHGKYPMNARAREDVILYCLDRQSLHKACHQYPALAIRLLSIVSMNMYEQINQVHLLTSSSATERLAYYFIQLRKEQGDRIIIPVTQKQLAAQLGIRAETLNRLLSEWQQKQYIQGKRKEWEILDVEVLSSFANTGVRSF</sequence>
<dbReference type="InterPro" id="IPR050397">
    <property type="entry name" value="Env_Response_Regulators"/>
</dbReference>
<comment type="caution">
    <text evidence="6">The sequence shown here is derived from an EMBL/GenBank/DDBJ whole genome shotgun (WGS) entry which is preliminary data.</text>
</comment>
<dbReference type="PROSITE" id="PS00888">
    <property type="entry name" value="CNMP_BINDING_1"/>
    <property type="match status" value="1"/>
</dbReference>
<evidence type="ECO:0000256" key="3">
    <source>
        <dbReference type="ARBA" id="ARBA00023163"/>
    </source>
</evidence>
<keyword evidence="2" id="KW-0238">DNA-binding</keyword>
<dbReference type="InterPro" id="IPR014710">
    <property type="entry name" value="RmlC-like_jellyroll"/>
</dbReference>
<dbReference type="AlphaFoldDB" id="A0A6L9Y4I3"/>
<dbReference type="PANTHER" id="PTHR24567">
    <property type="entry name" value="CRP FAMILY TRANSCRIPTIONAL REGULATORY PROTEIN"/>
    <property type="match status" value="1"/>
</dbReference>
<dbReference type="GO" id="GO:0005829">
    <property type="term" value="C:cytosol"/>
    <property type="evidence" value="ECO:0007669"/>
    <property type="project" value="TreeGrafter"/>
</dbReference>
<dbReference type="Gene3D" id="1.10.10.10">
    <property type="entry name" value="Winged helix-like DNA-binding domain superfamily/Winged helix DNA-binding domain"/>
    <property type="match status" value="1"/>
</dbReference>
<feature type="domain" description="Cyclic nucleotide-binding" evidence="4">
    <location>
        <begin position="9"/>
        <end position="111"/>
    </location>
</feature>
<dbReference type="PROSITE" id="PS51063">
    <property type="entry name" value="HTH_CRP_2"/>
    <property type="match status" value="1"/>
</dbReference>
<dbReference type="InterPro" id="IPR036388">
    <property type="entry name" value="WH-like_DNA-bd_sf"/>
</dbReference>
<dbReference type="PROSITE" id="PS50042">
    <property type="entry name" value="CNMP_BINDING_3"/>
    <property type="match status" value="1"/>
</dbReference>
<dbReference type="SUPFAM" id="SSF51206">
    <property type="entry name" value="cAMP-binding domain-like"/>
    <property type="match status" value="1"/>
</dbReference>
<organism evidence="6 7">
    <name type="scientific">Pelistega ratti</name>
    <dbReference type="NCBI Taxonomy" id="2652177"/>
    <lineage>
        <taxon>Bacteria</taxon>
        <taxon>Pseudomonadati</taxon>
        <taxon>Pseudomonadota</taxon>
        <taxon>Betaproteobacteria</taxon>
        <taxon>Burkholderiales</taxon>
        <taxon>Alcaligenaceae</taxon>
        <taxon>Pelistega</taxon>
    </lineage>
</organism>
<dbReference type="InterPro" id="IPR012318">
    <property type="entry name" value="HTH_CRP"/>
</dbReference>
<evidence type="ECO:0000259" key="5">
    <source>
        <dbReference type="PROSITE" id="PS51063"/>
    </source>
</evidence>
<reference evidence="6 7" key="1">
    <citation type="submission" date="2020-02" db="EMBL/GenBank/DDBJ databases">
        <title>Pelistega sp. NLN82 were isolated from wild rodents of the Hainan Island.</title>
        <authorList>
            <person name="Niu N."/>
            <person name="Zhou J."/>
        </authorList>
    </citation>
    <scope>NUCLEOTIDE SEQUENCE [LARGE SCALE GENOMIC DNA]</scope>
    <source>
        <strain evidence="6 7">NLN82</strain>
    </source>
</reference>
<keyword evidence="3" id="KW-0804">Transcription</keyword>
<proteinExistence type="predicted"/>
<dbReference type="Gene3D" id="2.60.120.10">
    <property type="entry name" value="Jelly Rolls"/>
    <property type="match status" value="1"/>
</dbReference>
<keyword evidence="7" id="KW-1185">Reference proteome</keyword>
<evidence type="ECO:0000256" key="2">
    <source>
        <dbReference type="ARBA" id="ARBA00023125"/>
    </source>
</evidence>
<dbReference type="InterPro" id="IPR018488">
    <property type="entry name" value="cNMP-bd_CS"/>
</dbReference>
<keyword evidence="1" id="KW-0805">Transcription regulation</keyword>
<dbReference type="GO" id="GO:0003700">
    <property type="term" value="F:DNA-binding transcription factor activity"/>
    <property type="evidence" value="ECO:0007669"/>
    <property type="project" value="TreeGrafter"/>
</dbReference>
<dbReference type="Pfam" id="PF00027">
    <property type="entry name" value="cNMP_binding"/>
    <property type="match status" value="1"/>
</dbReference>
<gene>
    <name evidence="6" type="ORF">F9B74_03445</name>
</gene>
<accession>A0A6L9Y4I3</accession>
<protein>
    <submittedName>
        <fullName evidence="6">Crp/Fnr family transcriptional regulator</fullName>
    </submittedName>
</protein>
<evidence type="ECO:0000313" key="7">
    <source>
        <dbReference type="Proteomes" id="UP000477651"/>
    </source>
</evidence>
<dbReference type="Proteomes" id="UP000477651">
    <property type="component" value="Unassembled WGS sequence"/>
</dbReference>
<name>A0A6L9Y4I3_9BURK</name>
<evidence type="ECO:0000313" key="6">
    <source>
        <dbReference type="EMBL" id="NEN75382.1"/>
    </source>
</evidence>
<evidence type="ECO:0000259" key="4">
    <source>
        <dbReference type="PROSITE" id="PS50042"/>
    </source>
</evidence>
<dbReference type="GO" id="GO:0003677">
    <property type="term" value="F:DNA binding"/>
    <property type="evidence" value="ECO:0007669"/>
    <property type="project" value="UniProtKB-KW"/>
</dbReference>
<dbReference type="InterPro" id="IPR018490">
    <property type="entry name" value="cNMP-bd_dom_sf"/>
</dbReference>
<dbReference type="CDD" id="cd00038">
    <property type="entry name" value="CAP_ED"/>
    <property type="match status" value="1"/>
</dbReference>
<evidence type="ECO:0000256" key="1">
    <source>
        <dbReference type="ARBA" id="ARBA00023015"/>
    </source>
</evidence>
<dbReference type="RefSeq" id="WP_163764070.1">
    <property type="nucleotide sequence ID" value="NZ_JAAGYR010000005.1"/>
</dbReference>
<dbReference type="InterPro" id="IPR000595">
    <property type="entry name" value="cNMP-bd_dom"/>
</dbReference>
<dbReference type="Pfam" id="PF13545">
    <property type="entry name" value="HTH_Crp_2"/>
    <property type="match status" value="1"/>
</dbReference>
<dbReference type="SMART" id="SM00419">
    <property type="entry name" value="HTH_CRP"/>
    <property type="match status" value="1"/>
</dbReference>
<dbReference type="PANTHER" id="PTHR24567:SF28">
    <property type="entry name" value="LISTERIOLYSIN REGULATORY PROTEIN"/>
    <property type="match status" value="1"/>
</dbReference>
<dbReference type="InterPro" id="IPR036390">
    <property type="entry name" value="WH_DNA-bd_sf"/>
</dbReference>